<dbReference type="CDD" id="cd01007">
    <property type="entry name" value="PBP2_BvgS_HisK_like"/>
    <property type="match status" value="1"/>
</dbReference>
<dbReference type="SMART" id="SM00062">
    <property type="entry name" value="PBPb"/>
    <property type="match status" value="1"/>
</dbReference>
<evidence type="ECO:0000259" key="3">
    <source>
        <dbReference type="SMART" id="SM00062"/>
    </source>
</evidence>
<sequence>MTKAAHSCSLLWLLAWPALTWGVELRFAPEADYGPFVYADAQGQVGGLSVELLQALAPLGGFQVRTLPPRSLHEILSATQRGEVDLISSLRPTAERSRFLAFTEPYVSVPAVLALPPGKASQSELAALNGHAVGVGRGYAVEGFVRERYPGVRWVSFDDDRLALQAMLRGEVEAVVADLASLHFLNQRDASMLRFEVHQHIGFEYSLSFAYPIGRPDIGELLRKALRELPQPTRRQITQRWVPEGRFAYQDPRQADLRLIASLSIAAGLLSLFFVMRHRARKAGS</sequence>
<reference evidence="4 5" key="1">
    <citation type="submission" date="2019-03" db="EMBL/GenBank/DDBJ databases">
        <title>Genomic Encyclopedia of Type Strains, Phase IV (KMG-IV): sequencing the most valuable type-strain genomes for metagenomic binning, comparative biology and taxonomic classification.</title>
        <authorList>
            <person name="Goeker M."/>
        </authorList>
    </citation>
    <scope>NUCLEOTIDE SEQUENCE [LARGE SCALE GENOMIC DNA]</scope>
    <source>
        <strain evidence="4 5">DSM 25082</strain>
    </source>
</reference>
<dbReference type="Proteomes" id="UP000295357">
    <property type="component" value="Unassembled WGS sequence"/>
</dbReference>
<evidence type="ECO:0000313" key="4">
    <source>
        <dbReference type="EMBL" id="TDP11908.1"/>
    </source>
</evidence>
<dbReference type="Gene3D" id="3.40.190.10">
    <property type="entry name" value="Periplasmic binding protein-like II"/>
    <property type="match status" value="2"/>
</dbReference>
<dbReference type="EMBL" id="SNXE01000002">
    <property type="protein sequence ID" value="TDP11908.1"/>
    <property type="molecule type" value="Genomic_DNA"/>
</dbReference>
<name>A0A4R6N941_9BURK</name>
<gene>
    <name evidence="4" type="ORF">DFR39_102292</name>
</gene>
<dbReference type="InterPro" id="IPR001638">
    <property type="entry name" value="Solute-binding_3/MltF_N"/>
</dbReference>
<keyword evidence="2" id="KW-0812">Transmembrane</keyword>
<dbReference type="SUPFAM" id="SSF53850">
    <property type="entry name" value="Periplasmic binding protein-like II"/>
    <property type="match status" value="1"/>
</dbReference>
<keyword evidence="5" id="KW-1185">Reference proteome</keyword>
<accession>A0A4R6N941</accession>
<proteinExistence type="predicted"/>
<evidence type="ECO:0000313" key="5">
    <source>
        <dbReference type="Proteomes" id="UP000295357"/>
    </source>
</evidence>
<dbReference type="RefSeq" id="WP_133602673.1">
    <property type="nucleotide sequence ID" value="NZ_JAUFPJ010000002.1"/>
</dbReference>
<protein>
    <submittedName>
        <fullName evidence="4">ABC-type amino acid transport substrate-binding protein</fullName>
    </submittedName>
</protein>
<organism evidence="4 5">
    <name type="scientific">Roseateles asaccharophilus</name>
    <dbReference type="NCBI Taxonomy" id="582607"/>
    <lineage>
        <taxon>Bacteria</taxon>
        <taxon>Pseudomonadati</taxon>
        <taxon>Pseudomonadota</taxon>
        <taxon>Betaproteobacteria</taxon>
        <taxon>Burkholderiales</taxon>
        <taxon>Sphaerotilaceae</taxon>
        <taxon>Roseateles</taxon>
    </lineage>
</organism>
<dbReference type="AlphaFoldDB" id="A0A4R6N941"/>
<evidence type="ECO:0000256" key="1">
    <source>
        <dbReference type="ARBA" id="ARBA00022729"/>
    </source>
</evidence>
<keyword evidence="2" id="KW-0472">Membrane</keyword>
<dbReference type="PANTHER" id="PTHR35936">
    <property type="entry name" value="MEMBRANE-BOUND LYTIC MUREIN TRANSGLYCOSYLASE F"/>
    <property type="match status" value="1"/>
</dbReference>
<keyword evidence="1" id="KW-0732">Signal</keyword>
<feature type="transmembrane region" description="Helical" evidence="2">
    <location>
        <begin position="257"/>
        <end position="276"/>
    </location>
</feature>
<dbReference type="Pfam" id="PF00497">
    <property type="entry name" value="SBP_bac_3"/>
    <property type="match status" value="1"/>
</dbReference>
<dbReference type="OrthoDB" id="7677520at2"/>
<comment type="caution">
    <text evidence="4">The sequence shown here is derived from an EMBL/GenBank/DDBJ whole genome shotgun (WGS) entry which is preliminary data.</text>
</comment>
<evidence type="ECO:0000256" key="2">
    <source>
        <dbReference type="SAM" id="Phobius"/>
    </source>
</evidence>
<keyword evidence="2" id="KW-1133">Transmembrane helix</keyword>
<feature type="domain" description="Solute-binding protein family 3/N-terminal" evidence="3">
    <location>
        <begin position="24"/>
        <end position="245"/>
    </location>
</feature>